<dbReference type="Pfam" id="PF21034">
    <property type="entry name" value="BCAS3_WD40"/>
    <property type="match status" value="1"/>
</dbReference>
<dbReference type="GO" id="GO:0006914">
    <property type="term" value="P:autophagy"/>
    <property type="evidence" value="ECO:0007669"/>
    <property type="project" value="InterPro"/>
</dbReference>
<dbReference type="PANTHER" id="PTHR13268">
    <property type="entry name" value="BREAST CARCINOMA AMPLIFIED SEQUENCE 3"/>
    <property type="match status" value="1"/>
</dbReference>
<organism evidence="3 4">
    <name type="scientific">Achlya hypogyna</name>
    <name type="common">Oomycete</name>
    <name type="synonym">Protoachlya hypogyna</name>
    <dbReference type="NCBI Taxonomy" id="1202772"/>
    <lineage>
        <taxon>Eukaryota</taxon>
        <taxon>Sar</taxon>
        <taxon>Stramenopiles</taxon>
        <taxon>Oomycota</taxon>
        <taxon>Saprolegniomycetes</taxon>
        <taxon>Saprolegniales</taxon>
        <taxon>Achlyaceae</taxon>
        <taxon>Achlya</taxon>
    </lineage>
</organism>
<dbReference type="GO" id="GO:0003735">
    <property type="term" value="F:structural constituent of ribosome"/>
    <property type="evidence" value="ECO:0007669"/>
    <property type="project" value="InterPro"/>
</dbReference>
<dbReference type="PANTHER" id="PTHR13268:SF0">
    <property type="entry name" value="BCAS3 MICROTUBULE ASSOCIATED CELL MIGRATION FACTOR"/>
    <property type="match status" value="1"/>
</dbReference>
<feature type="compositionally biased region" description="Basic residues" evidence="1">
    <location>
        <begin position="687"/>
        <end position="697"/>
    </location>
</feature>
<dbReference type="GO" id="GO:0005840">
    <property type="term" value="C:ribosome"/>
    <property type="evidence" value="ECO:0007669"/>
    <property type="project" value="InterPro"/>
</dbReference>
<proteinExistence type="predicted"/>
<dbReference type="InterPro" id="IPR001680">
    <property type="entry name" value="WD40_rpt"/>
</dbReference>
<dbReference type="GO" id="GO:0003723">
    <property type="term" value="F:RNA binding"/>
    <property type="evidence" value="ECO:0007669"/>
    <property type="project" value="InterPro"/>
</dbReference>
<evidence type="ECO:0000259" key="2">
    <source>
        <dbReference type="Pfam" id="PF21034"/>
    </source>
</evidence>
<dbReference type="InterPro" id="IPR036322">
    <property type="entry name" value="WD40_repeat_dom_sf"/>
</dbReference>
<dbReference type="InterPro" id="IPR048382">
    <property type="entry name" value="BCAS3_WD40"/>
</dbReference>
<evidence type="ECO:0000313" key="4">
    <source>
        <dbReference type="Proteomes" id="UP000243579"/>
    </source>
</evidence>
<keyword evidence="4" id="KW-1185">Reference proteome</keyword>
<dbReference type="InterPro" id="IPR015943">
    <property type="entry name" value="WD40/YVTN_repeat-like_dom_sf"/>
</dbReference>
<dbReference type="InterPro" id="IPR045142">
    <property type="entry name" value="BCAS3-like"/>
</dbReference>
<feature type="region of interest" description="Disordered" evidence="1">
    <location>
        <begin position="653"/>
        <end position="697"/>
    </location>
</feature>
<dbReference type="AlphaFoldDB" id="A0A1V9YYY4"/>
<name>A0A1V9YYY4_ACHHY</name>
<feature type="region of interest" description="Disordered" evidence="1">
    <location>
        <begin position="589"/>
        <end position="608"/>
    </location>
</feature>
<accession>A0A1V9YYY4</accession>
<dbReference type="Proteomes" id="UP000243579">
    <property type="component" value="Unassembled WGS sequence"/>
</dbReference>
<feature type="domain" description="BCAS3 WD40" evidence="2">
    <location>
        <begin position="260"/>
        <end position="353"/>
    </location>
</feature>
<evidence type="ECO:0000256" key="1">
    <source>
        <dbReference type="SAM" id="MobiDB-lite"/>
    </source>
</evidence>
<reference evidence="3 4" key="1">
    <citation type="journal article" date="2014" name="Genome Biol. Evol.">
        <title>The secreted proteins of Achlya hypogyna and Thraustotheca clavata identify the ancestral oomycete secretome and reveal gene acquisitions by horizontal gene transfer.</title>
        <authorList>
            <person name="Misner I."/>
            <person name="Blouin N."/>
            <person name="Leonard G."/>
            <person name="Richards T.A."/>
            <person name="Lane C.E."/>
        </authorList>
    </citation>
    <scope>NUCLEOTIDE SEQUENCE [LARGE SCALE GENOMIC DNA]</scope>
    <source>
        <strain evidence="3 4">ATCC 48635</strain>
    </source>
</reference>
<dbReference type="OrthoDB" id="25778at2759"/>
<evidence type="ECO:0000313" key="3">
    <source>
        <dbReference type="EMBL" id="OQR90921.1"/>
    </source>
</evidence>
<dbReference type="InterPro" id="IPR018268">
    <property type="entry name" value="Ribosomal_uS10_CS"/>
</dbReference>
<dbReference type="SUPFAM" id="SSF50978">
    <property type="entry name" value="WD40 repeat-like"/>
    <property type="match status" value="1"/>
</dbReference>
<sequence>MTESTTKPSPGGMLEEWTSYFFPSPSKTPLPSHVTCLEFFQRPMTNTTLLFQAVPHRFGVFDATTMALVGQEHPLSSPVRAARFLDTYPDKLLPDVLLLSTRLVIYSLERETVVQEIVGPIAAKDVLDVRVNDHVLAVLSPRLIHLFDRKQKYALQGLRRFRSLGLTLSSATIATTADAMALGPRWLAYPSILEERIANGFASSSSATFTAREDYSLSNVAHGVASSLYFLSQVGRKARSASSDDGKDVGSVAVHDVVTGTKLVQFKAHDSPITTLTFDPSGLLLVTSSKKGQTLHVHRLLGEDHVLLYKLQRGITYARIHHVCISSDAKWVAVTSLRGTTHVYAISPQGGLVDGHSHADVDYDDPAQLAASKAVVALEQQARNLGRPSWTTEKIQPLVRLRHTPAAPPTLQYDDDDLPTLHLQCQWAPAHTLYVAYAGALKTMRLLPKLAVDGTGAFSLSADLALVQDVDLEHQATHPTAPLQVTLPAAITDGVEFKTHHRPSLPLWVHPKVTFHAVSRSTGCARQLNVRRLGPIPLPTDAADAVHERVTQGESPVFDGVSRTKKPPPVPTLDLAASISSAVQSSVEIRPKDASSLDSTVHGERAMHRASADSAAVALDMTHIQDTYFASPPLAPLDVPPVLHIDVLRPVASPEKATPEAPPVEPFEELSMSTPEETGHATASPPRAKKERRKKQH</sequence>
<dbReference type="GO" id="GO:0042594">
    <property type="term" value="P:response to starvation"/>
    <property type="evidence" value="ECO:0007669"/>
    <property type="project" value="TreeGrafter"/>
</dbReference>
<dbReference type="PROSITE" id="PS00361">
    <property type="entry name" value="RIBOSOMAL_S10"/>
    <property type="match status" value="1"/>
</dbReference>
<gene>
    <name evidence="3" type="ORF">ACHHYP_05144</name>
</gene>
<protein>
    <recommendedName>
        <fullName evidence="2">BCAS3 WD40 domain-containing protein</fullName>
    </recommendedName>
</protein>
<dbReference type="SMART" id="SM00320">
    <property type="entry name" value="WD40"/>
    <property type="match status" value="2"/>
</dbReference>
<dbReference type="Gene3D" id="2.130.10.10">
    <property type="entry name" value="YVTN repeat-like/Quinoprotein amine dehydrogenase"/>
    <property type="match status" value="1"/>
</dbReference>
<dbReference type="EMBL" id="JNBR01000567">
    <property type="protein sequence ID" value="OQR90921.1"/>
    <property type="molecule type" value="Genomic_DNA"/>
</dbReference>
<comment type="caution">
    <text evidence="3">The sequence shown here is derived from an EMBL/GenBank/DDBJ whole genome shotgun (WGS) entry which is preliminary data.</text>
</comment>
<dbReference type="GO" id="GO:0005737">
    <property type="term" value="C:cytoplasm"/>
    <property type="evidence" value="ECO:0007669"/>
    <property type="project" value="TreeGrafter"/>
</dbReference>
<dbReference type="GO" id="GO:0006412">
    <property type="term" value="P:translation"/>
    <property type="evidence" value="ECO:0007669"/>
    <property type="project" value="InterPro"/>
</dbReference>